<dbReference type="InterPro" id="IPR007167">
    <property type="entry name" value="Fe-transptr_FeoA-like"/>
</dbReference>
<reference evidence="3 4" key="1">
    <citation type="submission" date="2018-03" db="EMBL/GenBank/DDBJ databases">
        <title>Genome sequence of Clostridium liquoris DSM 100320.</title>
        <authorList>
            <person name="Poehlein A."/>
            <person name="Daniel R."/>
        </authorList>
    </citation>
    <scope>NUCLEOTIDE SEQUENCE [LARGE SCALE GENOMIC DNA]</scope>
    <source>
        <strain evidence="3 4">DSM 100320</strain>
    </source>
</reference>
<dbReference type="AlphaFoldDB" id="A0A2T0B3N5"/>
<name>A0A2T0B3N5_9CLOT</name>
<dbReference type="InterPro" id="IPR008988">
    <property type="entry name" value="Transcriptional_repressor_C"/>
</dbReference>
<evidence type="ECO:0000259" key="2">
    <source>
        <dbReference type="SMART" id="SM00899"/>
    </source>
</evidence>
<comment type="caution">
    <text evidence="3">The sequence shown here is derived from an EMBL/GenBank/DDBJ whole genome shotgun (WGS) entry which is preliminary data.</text>
</comment>
<dbReference type="Gene3D" id="2.30.30.90">
    <property type="match status" value="1"/>
</dbReference>
<dbReference type="GO" id="GO:0046914">
    <property type="term" value="F:transition metal ion binding"/>
    <property type="evidence" value="ECO:0007669"/>
    <property type="project" value="InterPro"/>
</dbReference>
<dbReference type="PANTHER" id="PTHR42954">
    <property type="entry name" value="FE(2+) TRANSPORT PROTEIN A"/>
    <property type="match status" value="1"/>
</dbReference>
<dbReference type="RefSeq" id="WP_106063691.1">
    <property type="nucleotide sequence ID" value="NZ_PVXO01000044.1"/>
</dbReference>
<dbReference type="OrthoDB" id="9811076at2"/>
<accession>A0A2T0B3N5</accession>
<proteinExistence type="predicted"/>
<feature type="domain" description="Ferrous iron transporter FeoA-like" evidence="2">
    <location>
        <begin position="6"/>
        <end position="78"/>
    </location>
</feature>
<dbReference type="InterPro" id="IPR038157">
    <property type="entry name" value="FeoA_core_dom"/>
</dbReference>
<keyword evidence="4" id="KW-1185">Reference proteome</keyword>
<keyword evidence="1" id="KW-0408">Iron</keyword>
<evidence type="ECO:0000313" key="4">
    <source>
        <dbReference type="Proteomes" id="UP000239706"/>
    </source>
</evidence>
<dbReference type="Pfam" id="PF04023">
    <property type="entry name" value="FeoA"/>
    <property type="match status" value="1"/>
</dbReference>
<dbReference type="SUPFAM" id="SSF50037">
    <property type="entry name" value="C-terminal domain of transcriptional repressors"/>
    <property type="match status" value="1"/>
</dbReference>
<dbReference type="InterPro" id="IPR052713">
    <property type="entry name" value="FeoA"/>
</dbReference>
<protein>
    <submittedName>
        <fullName evidence="3">FeoA domain protein</fullName>
    </submittedName>
</protein>
<evidence type="ECO:0000313" key="3">
    <source>
        <dbReference type="EMBL" id="PRR78511.1"/>
    </source>
</evidence>
<dbReference type="PANTHER" id="PTHR42954:SF2">
    <property type="entry name" value="FE(2+) TRANSPORT PROTEIN A"/>
    <property type="match status" value="1"/>
</dbReference>
<sequence>MENILMPLNLIPIGSIAKVKELTSQGISRRRMLDLGLVVGTEVESLRKSPSGDPIAYEIRGAVIALRSEEACKILVELMQ</sequence>
<dbReference type="EMBL" id="PVXO01000044">
    <property type="protein sequence ID" value="PRR78511.1"/>
    <property type="molecule type" value="Genomic_DNA"/>
</dbReference>
<evidence type="ECO:0000256" key="1">
    <source>
        <dbReference type="ARBA" id="ARBA00023004"/>
    </source>
</evidence>
<organism evidence="3 4">
    <name type="scientific">Clostridium liquoris</name>
    <dbReference type="NCBI Taxonomy" id="1289519"/>
    <lineage>
        <taxon>Bacteria</taxon>
        <taxon>Bacillati</taxon>
        <taxon>Bacillota</taxon>
        <taxon>Clostridia</taxon>
        <taxon>Eubacteriales</taxon>
        <taxon>Clostridiaceae</taxon>
        <taxon>Clostridium</taxon>
    </lineage>
</organism>
<dbReference type="SMART" id="SM00899">
    <property type="entry name" value="FeoA"/>
    <property type="match status" value="1"/>
</dbReference>
<gene>
    <name evidence="3" type="ORF">CLLI_15950</name>
</gene>
<dbReference type="Proteomes" id="UP000239706">
    <property type="component" value="Unassembled WGS sequence"/>
</dbReference>